<feature type="transmembrane region" description="Helical" evidence="1">
    <location>
        <begin position="35"/>
        <end position="56"/>
    </location>
</feature>
<dbReference type="Proteomes" id="UP000003277">
    <property type="component" value="Unassembled WGS sequence"/>
</dbReference>
<sequence>MELWNLWWPVGLVVLADVFYQVCARRLSTLKSPLAALGMTYLVSACLCALLFEILIPGGHIFHEIWPPHPAALMVGLAITGLEVGSIFMYRAGWPMNIGFLVYTALAIVVLLMVGHFMYGESLRPLQHVGIILAAAGMFLIVR</sequence>
<dbReference type="HOGENOM" id="CLU_128193_0_0_9"/>
<evidence type="ECO:0000256" key="1">
    <source>
        <dbReference type="SAM" id="Phobius"/>
    </source>
</evidence>
<organism evidence="2 3">
    <name type="scientific">Dialister succinatiphilus YIT 11850</name>
    <dbReference type="NCBI Taxonomy" id="742743"/>
    <lineage>
        <taxon>Bacteria</taxon>
        <taxon>Bacillati</taxon>
        <taxon>Bacillota</taxon>
        <taxon>Negativicutes</taxon>
        <taxon>Veillonellales</taxon>
        <taxon>Veillonellaceae</taxon>
        <taxon>Dialister</taxon>
    </lineage>
</organism>
<dbReference type="InterPro" id="IPR037185">
    <property type="entry name" value="EmrE-like"/>
</dbReference>
<evidence type="ECO:0000313" key="2">
    <source>
        <dbReference type="EMBL" id="EHO62304.1"/>
    </source>
</evidence>
<name>H1D2C0_9FIRM</name>
<dbReference type="EMBL" id="ADLT01000057">
    <property type="protein sequence ID" value="EHO62304.1"/>
    <property type="molecule type" value="Genomic_DNA"/>
</dbReference>
<comment type="caution">
    <text evidence="2">The sequence shown here is derived from an EMBL/GenBank/DDBJ whole genome shotgun (WGS) entry which is preliminary data.</text>
</comment>
<keyword evidence="1" id="KW-0812">Transmembrane</keyword>
<keyword evidence="3" id="KW-1185">Reference proteome</keyword>
<evidence type="ECO:0008006" key="4">
    <source>
        <dbReference type="Google" id="ProtNLM"/>
    </source>
</evidence>
<dbReference type="PATRIC" id="fig|742743.3.peg.1783"/>
<keyword evidence="1" id="KW-0472">Membrane</keyword>
<feature type="transmembrane region" description="Helical" evidence="1">
    <location>
        <begin position="125"/>
        <end position="142"/>
    </location>
</feature>
<feature type="transmembrane region" description="Helical" evidence="1">
    <location>
        <begin position="68"/>
        <end position="88"/>
    </location>
</feature>
<feature type="transmembrane region" description="Helical" evidence="1">
    <location>
        <begin position="100"/>
        <end position="119"/>
    </location>
</feature>
<dbReference type="STRING" id="742743.HMPREF9453_01758"/>
<feature type="transmembrane region" description="Helical" evidence="1">
    <location>
        <begin position="6"/>
        <end position="23"/>
    </location>
</feature>
<dbReference type="Gene3D" id="1.10.3730.20">
    <property type="match status" value="1"/>
</dbReference>
<dbReference type="OrthoDB" id="2294582at2"/>
<keyword evidence="1" id="KW-1133">Transmembrane helix</keyword>
<reference evidence="2 3" key="1">
    <citation type="submission" date="2011-11" db="EMBL/GenBank/DDBJ databases">
        <title>The Genome Sequence of Dialister succinatiphilus YIT 11850.</title>
        <authorList>
            <consortium name="The Broad Institute Genome Sequencing Platform"/>
            <person name="Earl A."/>
            <person name="Ward D."/>
            <person name="Feldgarden M."/>
            <person name="Gevers D."/>
            <person name="Morotomi M."/>
            <person name="Young S.K."/>
            <person name="Zeng Q."/>
            <person name="Gargeya S."/>
            <person name="Fitzgerald M."/>
            <person name="Haas B."/>
            <person name="Abouelleil A."/>
            <person name="Alvarado L."/>
            <person name="Arachchi H.M."/>
            <person name="Berlin A."/>
            <person name="Brown A."/>
            <person name="Chapman S.B."/>
            <person name="Dunbar C."/>
            <person name="Gearin G."/>
            <person name="Goldberg J."/>
            <person name="Griggs A."/>
            <person name="Gujja S."/>
            <person name="Heiman D."/>
            <person name="Howarth C."/>
            <person name="Lui A."/>
            <person name="MacDonald P.J.P."/>
            <person name="Montmayeur A."/>
            <person name="Murphy C."/>
            <person name="Neiman D."/>
            <person name="Pearson M."/>
            <person name="Priest M."/>
            <person name="Roberts A."/>
            <person name="Saif S."/>
            <person name="Shea T."/>
            <person name="Sisk P."/>
            <person name="Stolte C."/>
            <person name="Sykes S."/>
            <person name="Wortman J."/>
            <person name="Nusbaum C."/>
            <person name="Birren B."/>
        </authorList>
    </citation>
    <scope>NUCLEOTIDE SEQUENCE [LARGE SCALE GENOMIC DNA]</scope>
    <source>
        <strain evidence="2 3">YIT 11850</strain>
    </source>
</reference>
<protein>
    <recommendedName>
        <fullName evidence="4">EamA domain-containing protein</fullName>
    </recommendedName>
</protein>
<evidence type="ECO:0000313" key="3">
    <source>
        <dbReference type="Proteomes" id="UP000003277"/>
    </source>
</evidence>
<gene>
    <name evidence="2" type="ORF">HMPREF9453_01758</name>
</gene>
<dbReference type="AlphaFoldDB" id="H1D2C0"/>
<dbReference type="SUPFAM" id="SSF103481">
    <property type="entry name" value="Multidrug resistance efflux transporter EmrE"/>
    <property type="match status" value="1"/>
</dbReference>
<accession>H1D2C0</accession>
<dbReference type="RefSeq" id="WP_008860252.1">
    <property type="nucleotide sequence ID" value="NZ_JH591189.1"/>
</dbReference>
<proteinExistence type="predicted"/>